<dbReference type="AlphaFoldDB" id="A0AAD7K2N7"/>
<evidence type="ECO:0000313" key="1">
    <source>
        <dbReference type="EMBL" id="KAJ7777021.1"/>
    </source>
</evidence>
<name>A0AAD7K2N7_9AGAR</name>
<organism evidence="1 2">
    <name type="scientific">Mycena metata</name>
    <dbReference type="NCBI Taxonomy" id="1033252"/>
    <lineage>
        <taxon>Eukaryota</taxon>
        <taxon>Fungi</taxon>
        <taxon>Dikarya</taxon>
        <taxon>Basidiomycota</taxon>
        <taxon>Agaricomycotina</taxon>
        <taxon>Agaricomycetes</taxon>
        <taxon>Agaricomycetidae</taxon>
        <taxon>Agaricales</taxon>
        <taxon>Marasmiineae</taxon>
        <taxon>Mycenaceae</taxon>
        <taxon>Mycena</taxon>
    </lineage>
</organism>
<evidence type="ECO:0000313" key="2">
    <source>
        <dbReference type="Proteomes" id="UP001215598"/>
    </source>
</evidence>
<reference evidence="1" key="1">
    <citation type="submission" date="2023-03" db="EMBL/GenBank/DDBJ databases">
        <title>Massive genome expansion in bonnet fungi (Mycena s.s.) driven by repeated elements and novel gene families across ecological guilds.</title>
        <authorList>
            <consortium name="Lawrence Berkeley National Laboratory"/>
            <person name="Harder C.B."/>
            <person name="Miyauchi S."/>
            <person name="Viragh M."/>
            <person name="Kuo A."/>
            <person name="Thoen E."/>
            <person name="Andreopoulos B."/>
            <person name="Lu D."/>
            <person name="Skrede I."/>
            <person name="Drula E."/>
            <person name="Henrissat B."/>
            <person name="Morin E."/>
            <person name="Kohler A."/>
            <person name="Barry K."/>
            <person name="LaButti K."/>
            <person name="Morin E."/>
            <person name="Salamov A."/>
            <person name="Lipzen A."/>
            <person name="Mereny Z."/>
            <person name="Hegedus B."/>
            <person name="Baldrian P."/>
            <person name="Stursova M."/>
            <person name="Weitz H."/>
            <person name="Taylor A."/>
            <person name="Grigoriev I.V."/>
            <person name="Nagy L.G."/>
            <person name="Martin F."/>
            <person name="Kauserud H."/>
        </authorList>
    </citation>
    <scope>NUCLEOTIDE SEQUENCE</scope>
    <source>
        <strain evidence="1">CBHHK182m</strain>
    </source>
</reference>
<keyword evidence="2" id="KW-1185">Reference proteome</keyword>
<proteinExistence type="predicted"/>
<comment type="caution">
    <text evidence="1">The sequence shown here is derived from an EMBL/GenBank/DDBJ whole genome shotgun (WGS) entry which is preliminary data.</text>
</comment>
<gene>
    <name evidence="1" type="ORF">B0H16DRAFT_1449169</name>
</gene>
<dbReference type="Proteomes" id="UP001215598">
    <property type="component" value="Unassembled WGS sequence"/>
</dbReference>
<sequence length="162" mass="18220">MMPSSLDGVLQDVVYAGSLTWYPGETEAAAAGDQFRLQVKMRRRTYRDLSCVSRREHHRPTRADLALELRVVRACGARSAALRGCRLASNTVWGRVMGNIWLPGAFSEDRAEAHWRLRWLINLVAAAPTEFPDYADNMAKVLRPATWATLIELSVPLDQPEL</sequence>
<accession>A0AAD7K2N7</accession>
<dbReference type="EMBL" id="JARKIB010000008">
    <property type="protein sequence ID" value="KAJ7777021.1"/>
    <property type="molecule type" value="Genomic_DNA"/>
</dbReference>
<protein>
    <submittedName>
        <fullName evidence="1">Uncharacterized protein</fullName>
    </submittedName>
</protein>